<dbReference type="PANTHER" id="PTHR11941:SF54">
    <property type="entry name" value="ENOYL-COA HYDRATASE, MITOCHONDRIAL"/>
    <property type="match status" value="1"/>
</dbReference>
<evidence type="ECO:0000313" key="4">
    <source>
        <dbReference type="EMBL" id="KIC78616.1"/>
    </source>
</evidence>
<dbReference type="CDD" id="cd06558">
    <property type="entry name" value="crotonase-like"/>
    <property type="match status" value="1"/>
</dbReference>
<dbReference type="Gene3D" id="1.10.12.10">
    <property type="entry name" value="Lyase 2-enoyl-coa Hydratase, Chain A, domain 2"/>
    <property type="match status" value="1"/>
</dbReference>
<dbReference type="InterPro" id="IPR014748">
    <property type="entry name" value="Enoyl-CoA_hydra_C"/>
</dbReference>
<name>A0A0C1K6X6_STRCV</name>
<dbReference type="EMBL" id="JWIY01000001">
    <property type="protein sequence ID" value="KIC78616.1"/>
    <property type="molecule type" value="Genomic_DNA"/>
</dbReference>
<protein>
    <submittedName>
        <fullName evidence="4">Enoyl-CoA hydratase</fullName>
    </submittedName>
</protein>
<keyword evidence="2" id="KW-0456">Lyase</keyword>
<dbReference type="GO" id="GO:0016836">
    <property type="term" value="F:hydro-lyase activity"/>
    <property type="evidence" value="ECO:0007669"/>
    <property type="project" value="UniProtKB-ARBA"/>
</dbReference>
<dbReference type="InterPro" id="IPR029045">
    <property type="entry name" value="ClpP/crotonase-like_dom_sf"/>
</dbReference>
<dbReference type="FunFam" id="3.90.226.10:FF:000009">
    <property type="entry name" value="Carnitinyl-CoA dehydratase"/>
    <property type="match status" value="1"/>
</dbReference>
<evidence type="ECO:0000313" key="5">
    <source>
        <dbReference type="Proteomes" id="UP000031339"/>
    </source>
</evidence>
<evidence type="ECO:0000256" key="1">
    <source>
        <dbReference type="ARBA" id="ARBA00005254"/>
    </source>
</evidence>
<reference evidence="4 5" key="1">
    <citation type="submission" date="2014-12" db="EMBL/GenBank/DDBJ databases">
        <title>Partial genome sequence of Streptococcus constellatus KCOM 1650 (= ChDC B144).</title>
        <authorList>
            <person name="Kook J.-K."/>
            <person name="Park S.-N."/>
            <person name="Lim Y.K."/>
            <person name="Jo E."/>
        </authorList>
    </citation>
    <scope>NUCLEOTIDE SEQUENCE [LARGE SCALE GENOMIC DNA]</scope>
    <source>
        <strain evidence="4 5">KCOM 1650</strain>
    </source>
</reference>
<dbReference type="InterPro" id="IPR018376">
    <property type="entry name" value="Enoyl-CoA_hyd/isom_CS"/>
</dbReference>
<dbReference type="InterPro" id="IPR001753">
    <property type="entry name" value="Enoyl-CoA_hydra/iso"/>
</dbReference>
<dbReference type="FunFam" id="1.10.12.10:FF:000001">
    <property type="entry name" value="Probable enoyl-CoA hydratase, mitochondrial"/>
    <property type="match status" value="1"/>
</dbReference>
<dbReference type="GO" id="GO:0006635">
    <property type="term" value="P:fatty acid beta-oxidation"/>
    <property type="evidence" value="ECO:0007669"/>
    <property type="project" value="TreeGrafter"/>
</dbReference>
<evidence type="ECO:0000256" key="2">
    <source>
        <dbReference type="ARBA" id="ARBA00023239"/>
    </source>
</evidence>
<dbReference type="PANTHER" id="PTHR11941">
    <property type="entry name" value="ENOYL-COA HYDRATASE-RELATED"/>
    <property type="match status" value="1"/>
</dbReference>
<dbReference type="STRING" id="862969.SCI_0955"/>
<dbReference type="SUPFAM" id="SSF52096">
    <property type="entry name" value="ClpP/crotonase"/>
    <property type="match status" value="1"/>
</dbReference>
<sequence length="259" mass="28205">MSKTVLLEVKNSIGYITINRPEALNALSSQVLTDLNDVLDQVEQSEEIRVVIVTGAGEKAFVAGADIKEMDVMSPIQAFEYMTFANNTFTRLSDLRQPTIAVLNGYALGGGMELALSTDIRIGFEKTVVGFPEVGLGIIPGFAGTQRMSRLIGTSRTKELIFTARTVKGQEAYELGILNKLVSAEELLTSAEELAAAIMKNAPLAVEKAKHVIQVGSELPLKNAIRLETEAEALLFSTEDKVEGMHAFVEKRKAVFNRK</sequence>
<proteinExistence type="inferred from homology"/>
<gene>
    <name evidence="4" type="ORF">RN79_03335</name>
</gene>
<accession>A0A0C1K6X6</accession>
<evidence type="ECO:0000256" key="3">
    <source>
        <dbReference type="RuleBase" id="RU003707"/>
    </source>
</evidence>
<comment type="caution">
    <text evidence="4">The sequence shown here is derived from an EMBL/GenBank/DDBJ whole genome shotgun (WGS) entry which is preliminary data.</text>
</comment>
<comment type="similarity">
    <text evidence="1 3">Belongs to the enoyl-CoA hydratase/isomerase family.</text>
</comment>
<dbReference type="OrthoDB" id="9775794at2"/>
<dbReference type="PROSITE" id="PS00166">
    <property type="entry name" value="ENOYL_COA_HYDRATASE"/>
    <property type="match status" value="1"/>
</dbReference>
<dbReference type="Proteomes" id="UP000031339">
    <property type="component" value="Unassembled WGS sequence"/>
</dbReference>
<dbReference type="PATRIC" id="fig|76860.7.peg.489"/>
<dbReference type="eggNOG" id="COG1024">
    <property type="taxonomic scope" value="Bacteria"/>
</dbReference>
<dbReference type="RefSeq" id="WP_003069051.1">
    <property type="nucleotide sequence ID" value="NZ_CAJPUH010000017.1"/>
</dbReference>
<dbReference type="Pfam" id="PF00378">
    <property type="entry name" value="ECH_1"/>
    <property type="match status" value="1"/>
</dbReference>
<organism evidence="4 5">
    <name type="scientific">Streptococcus constellatus</name>
    <dbReference type="NCBI Taxonomy" id="76860"/>
    <lineage>
        <taxon>Bacteria</taxon>
        <taxon>Bacillati</taxon>
        <taxon>Bacillota</taxon>
        <taxon>Bacilli</taxon>
        <taxon>Lactobacillales</taxon>
        <taxon>Streptococcaceae</taxon>
        <taxon>Streptococcus</taxon>
        <taxon>Streptococcus anginosus group</taxon>
    </lineage>
</organism>
<dbReference type="AlphaFoldDB" id="A0A0C1K6X6"/>
<dbReference type="Gene3D" id="3.90.226.10">
    <property type="entry name" value="2-enoyl-CoA Hydratase, Chain A, domain 1"/>
    <property type="match status" value="1"/>
</dbReference>